<dbReference type="GO" id="GO:0008675">
    <property type="term" value="F:2-dehydro-3-deoxy-phosphogluconate aldolase activity"/>
    <property type="evidence" value="ECO:0007669"/>
    <property type="project" value="UniProtKB-ARBA"/>
</dbReference>
<dbReference type="SUPFAM" id="SSF51569">
    <property type="entry name" value="Aldolase"/>
    <property type="match status" value="1"/>
</dbReference>
<feature type="binding site" evidence="3">
    <location>
        <position position="207"/>
    </location>
    <ligand>
        <name>pyruvate</name>
        <dbReference type="ChEBI" id="CHEBI:15361"/>
    </ligand>
</feature>
<dbReference type="InterPro" id="IPR013785">
    <property type="entry name" value="Aldolase_TIM"/>
</dbReference>
<reference evidence="4" key="1">
    <citation type="journal article" date="2020" name="mSystems">
        <title>Genome- and Community-Level Interaction Insights into Carbon Utilization and Element Cycling Functions of Hydrothermarchaeota in Hydrothermal Sediment.</title>
        <authorList>
            <person name="Zhou Z."/>
            <person name="Liu Y."/>
            <person name="Xu W."/>
            <person name="Pan J."/>
            <person name="Luo Z.H."/>
            <person name="Li M."/>
        </authorList>
    </citation>
    <scope>NUCLEOTIDE SEQUENCE [LARGE SCALE GENOMIC DNA]</scope>
    <source>
        <strain evidence="4">SpSt-657</strain>
    </source>
</reference>
<dbReference type="AlphaFoldDB" id="A0A7J3JQN1"/>
<dbReference type="InterPro" id="IPR002220">
    <property type="entry name" value="DapA-like"/>
</dbReference>
<dbReference type="PRINTS" id="PR00146">
    <property type="entry name" value="DHPICSNTHASE"/>
</dbReference>
<comment type="caution">
    <text evidence="4">The sequence shown here is derived from an EMBL/GenBank/DDBJ whole genome shotgun (WGS) entry which is preliminary data.</text>
</comment>
<feature type="active site" description="Proton donor/acceptor" evidence="2">
    <location>
        <position position="136"/>
    </location>
</feature>
<dbReference type="PIRSF" id="PIRSF001365">
    <property type="entry name" value="DHDPS"/>
    <property type="match status" value="1"/>
</dbReference>
<dbReference type="SMART" id="SM01130">
    <property type="entry name" value="DHDPS"/>
    <property type="match status" value="1"/>
</dbReference>
<name>A0A7J3JQN1_9CREN</name>
<accession>A0A7J3JQN1</accession>
<dbReference type="EMBL" id="DTBZ01000072">
    <property type="protein sequence ID" value="HGQ17984.1"/>
    <property type="molecule type" value="Genomic_DNA"/>
</dbReference>
<evidence type="ECO:0000313" key="4">
    <source>
        <dbReference type="EMBL" id="HGQ17984.1"/>
    </source>
</evidence>
<dbReference type="PANTHER" id="PTHR12128:SF66">
    <property type="entry name" value="4-HYDROXY-2-OXOGLUTARATE ALDOLASE, MITOCHONDRIAL"/>
    <property type="match status" value="1"/>
</dbReference>
<feature type="active site" description="Schiff-base intermediate with substrate" evidence="2">
    <location>
        <position position="165"/>
    </location>
</feature>
<proteinExistence type="predicted"/>
<evidence type="ECO:0000256" key="1">
    <source>
        <dbReference type="ARBA" id="ARBA00023239"/>
    </source>
</evidence>
<gene>
    <name evidence="4" type="ORF">ENU30_03240</name>
</gene>
<dbReference type="GO" id="GO:0008840">
    <property type="term" value="F:4-hydroxy-tetrahydrodipicolinate synthase activity"/>
    <property type="evidence" value="ECO:0007669"/>
    <property type="project" value="TreeGrafter"/>
</dbReference>
<keyword evidence="1" id="KW-0456">Lyase</keyword>
<dbReference type="Gene3D" id="3.20.20.70">
    <property type="entry name" value="Aldolase class I"/>
    <property type="match status" value="1"/>
</dbReference>
<organism evidence="4">
    <name type="scientific">Ignisphaera aggregans</name>
    <dbReference type="NCBI Taxonomy" id="334771"/>
    <lineage>
        <taxon>Archaea</taxon>
        <taxon>Thermoproteota</taxon>
        <taxon>Thermoprotei</taxon>
        <taxon>Desulfurococcales</taxon>
        <taxon>Desulfurococcaceae</taxon>
        <taxon>Ignisphaera</taxon>
    </lineage>
</organism>
<dbReference type="PANTHER" id="PTHR12128">
    <property type="entry name" value="DIHYDRODIPICOLINATE SYNTHASE"/>
    <property type="match status" value="1"/>
</dbReference>
<dbReference type="Pfam" id="PF00701">
    <property type="entry name" value="DHDPS"/>
    <property type="match status" value="1"/>
</dbReference>
<evidence type="ECO:0000256" key="2">
    <source>
        <dbReference type="PIRSR" id="PIRSR001365-1"/>
    </source>
</evidence>
<sequence>MRFKVEGILTALLTPLTKDGDLCVKCIESMIEFQVKNGVAALFLTGTYGEGVILSNTIRQKVYRYALEYSPSSLSLLPHVGGADLESVAFLAKSVRDLGYKVVSIVGPIYHKPTKRGLVEFFNYVASKADVDIVIYNNKGRQGYNISPDDFEYIAREVPAVIGVKDTSYDIEQMIEYVKRFKTSYFIGGAGDNLLYVTFAIGMHAHICGISNAFPEIAIELYKAMRNGDHTKALNLQYKITRIRKILTKFNLETQELLREILRFRGLDPGYPPIQMREGLSSEQITELRKSLEPIAGEYFVG</sequence>
<evidence type="ECO:0000256" key="3">
    <source>
        <dbReference type="PIRSR" id="PIRSR001365-2"/>
    </source>
</evidence>
<dbReference type="CDD" id="cd00408">
    <property type="entry name" value="DHDPS-like"/>
    <property type="match status" value="1"/>
</dbReference>
<protein>
    <submittedName>
        <fullName evidence="4">Dihydrodipicolinate synthase family protein</fullName>
    </submittedName>
</protein>